<dbReference type="EMBL" id="AGYA01000025">
    <property type="protein sequence ID" value="EKB56562.1"/>
    <property type="molecule type" value="Genomic_DNA"/>
</dbReference>
<proteinExistence type="predicted"/>
<organism evidence="1 2">
    <name type="scientific">Bergeyella zoohelcum ATCC 43767</name>
    <dbReference type="NCBI Taxonomy" id="883096"/>
    <lineage>
        <taxon>Bacteria</taxon>
        <taxon>Pseudomonadati</taxon>
        <taxon>Bacteroidota</taxon>
        <taxon>Flavobacteriia</taxon>
        <taxon>Flavobacteriales</taxon>
        <taxon>Weeksellaceae</taxon>
        <taxon>Bergeyella</taxon>
    </lineage>
</organism>
<evidence type="ECO:0000313" key="2">
    <source>
        <dbReference type="Proteomes" id="UP000006085"/>
    </source>
</evidence>
<sequence length="634" mass="73549">MEVKFFTEKGVMDLSSQKISFQEGNSKLNDKQLTKFTFPFEIYVDEEFTHTFGDYVSHEVWDIPKVIEGKLLFENRIHDAKLEIMSIEGKFLTGQIDFGFEEIPNHDKKLSELPLEVIEVANIYEYAAVVCSKKYPETNFNFPRIHTKKYKPSEVMWDAFEGYYNHAKNVNGQLKFAENVYPTEQNGWTIDNVNIVHPCPHILYLLKTGFEDAGYELQGDILQDKNLQDKWVFSGGQYFKNQWILNKEVLRVNKNQYKRRNIIKNPPKTYGEYEYEAVFTVEKADQYRLDFHFTASQPTWVAPRIVYLKIEVNGVVTVIPTNNEYDFFKSHFLIIQNANTEVKVSFRYDMELRSGTVGGFHGSGSGTDPVIPEILLAHLRSQSAQENDSNENAEEYKVVVNENKIDLTRAVPNLTFNEFVNIIQNWFNYDVQILGRTVYMNKIGFEAPPEPKDFRAYEVKSPKRTLKNEKSFFLKFMDLDDGYKLDAVYYDKNGMKLNGVPGKTTSTIEINGYVMPIAKAKENHTPTAQVKKDSDTILSLVHYEGLINGMNDALNPPGCTFPLLFETNWEKWLSTRINSDEYQWSFTADIARFSHFKVTDYLYCYSKKHIIKTINKDKISSNTYEVEITTETVL</sequence>
<dbReference type="AlphaFoldDB" id="K1LWQ9"/>
<name>K1LWQ9_9FLAO</name>
<comment type="caution">
    <text evidence="1">The sequence shown here is derived from an EMBL/GenBank/DDBJ whole genome shotgun (WGS) entry which is preliminary data.</text>
</comment>
<protein>
    <submittedName>
        <fullName evidence="1">Uncharacterized protein</fullName>
    </submittedName>
</protein>
<dbReference type="HOGENOM" id="CLU_016844_0_0_10"/>
<dbReference type="Proteomes" id="UP000006085">
    <property type="component" value="Unassembled WGS sequence"/>
</dbReference>
<dbReference type="OrthoDB" id="1404327at2"/>
<accession>K1LWQ9</accession>
<dbReference type="RefSeq" id="WP_002663404.1">
    <property type="nucleotide sequence ID" value="NZ_JH932293.1"/>
</dbReference>
<dbReference type="PATRIC" id="fig|883096.3.peg.1328"/>
<gene>
    <name evidence="1" type="ORF">HMPREF9699_01291</name>
</gene>
<reference evidence="1 2" key="1">
    <citation type="submission" date="2012-07" db="EMBL/GenBank/DDBJ databases">
        <title>The Genome Sequence of Bergeyella zoohelcum ATCC 43767.</title>
        <authorList>
            <consortium name="The Broad Institute Genome Sequencing Platform"/>
            <person name="Earl A."/>
            <person name="Ward D."/>
            <person name="Feldgarden M."/>
            <person name="Gevers D."/>
            <person name="Huys G."/>
            <person name="Walker B."/>
            <person name="Young S.K."/>
            <person name="Zeng Q."/>
            <person name="Gargeya S."/>
            <person name="Fitzgerald M."/>
            <person name="Haas B."/>
            <person name="Abouelleil A."/>
            <person name="Alvarado L."/>
            <person name="Arachchi H.M."/>
            <person name="Berlin A.M."/>
            <person name="Chapman S.B."/>
            <person name="Goldberg J."/>
            <person name="Griggs A."/>
            <person name="Gujja S."/>
            <person name="Hansen M."/>
            <person name="Howarth C."/>
            <person name="Imamovic A."/>
            <person name="Larimer J."/>
            <person name="McCowen C."/>
            <person name="Montmayeur A."/>
            <person name="Murphy C."/>
            <person name="Neiman D."/>
            <person name="Pearson M."/>
            <person name="Priest M."/>
            <person name="Roberts A."/>
            <person name="Saif S."/>
            <person name="Shea T."/>
            <person name="Sisk P."/>
            <person name="Sykes S."/>
            <person name="Wortman J."/>
            <person name="Nusbaum C."/>
            <person name="Birren B."/>
        </authorList>
    </citation>
    <scope>NUCLEOTIDE SEQUENCE [LARGE SCALE GENOMIC DNA]</scope>
    <source>
        <strain evidence="1 2">ATCC 43767</strain>
    </source>
</reference>
<keyword evidence="2" id="KW-1185">Reference proteome</keyword>
<evidence type="ECO:0000313" key="1">
    <source>
        <dbReference type="EMBL" id="EKB56562.1"/>
    </source>
</evidence>
<dbReference type="STRING" id="883096.HMPREF9699_01291"/>
<dbReference type="eggNOG" id="ENOG502ZC47">
    <property type="taxonomic scope" value="Bacteria"/>
</dbReference>